<organism evidence="2 3">
    <name type="scientific">Candidatus Sodalis endolongispinus</name>
    <dbReference type="NCBI Taxonomy" id="2812662"/>
    <lineage>
        <taxon>Bacteria</taxon>
        <taxon>Pseudomonadati</taxon>
        <taxon>Pseudomonadota</taxon>
        <taxon>Gammaproteobacteria</taxon>
        <taxon>Enterobacterales</taxon>
        <taxon>Bruguierivoracaceae</taxon>
        <taxon>Sodalis</taxon>
    </lineage>
</organism>
<evidence type="ECO:0008006" key="4">
    <source>
        <dbReference type="Google" id="ProtNLM"/>
    </source>
</evidence>
<feature type="region of interest" description="Disordered" evidence="1">
    <location>
        <begin position="52"/>
        <end position="98"/>
    </location>
</feature>
<name>A0ABS5YA77_9GAMM</name>
<protein>
    <recommendedName>
        <fullName evidence="4">Transposase</fullName>
    </recommendedName>
</protein>
<keyword evidence="3" id="KW-1185">Reference proteome</keyword>
<evidence type="ECO:0000313" key="3">
    <source>
        <dbReference type="Proteomes" id="UP000811282"/>
    </source>
</evidence>
<gene>
    <name evidence="2" type="ORF">JZM24_06610</name>
</gene>
<comment type="caution">
    <text evidence="2">The sequence shown here is derived from an EMBL/GenBank/DDBJ whole genome shotgun (WGS) entry which is preliminary data.</text>
</comment>
<reference evidence="2 3" key="1">
    <citation type="journal article" date="2021" name="Genome Biol. Evol.">
        <title>The evolution of interdependence in a four-way mealybug symbiosis.</title>
        <authorList>
            <person name="Garber A.I."/>
            <person name="Kupper M."/>
            <person name="Laetsch D.R."/>
            <person name="Weldon S.R."/>
            <person name="Ladinsky M.S."/>
            <person name="Bjorkman P.J."/>
            <person name="McCutcheon J.P."/>
        </authorList>
    </citation>
    <scope>NUCLEOTIDE SEQUENCE [LARGE SCALE GENOMIC DNA]</scope>
    <source>
        <strain evidence="2">SOD</strain>
    </source>
</reference>
<dbReference type="RefSeq" id="WP_215670181.1">
    <property type="nucleotide sequence ID" value="NZ_JAFJYC010000001.1"/>
</dbReference>
<dbReference type="EMBL" id="JAFJYC010000001">
    <property type="protein sequence ID" value="MBT9431892.1"/>
    <property type="molecule type" value="Genomic_DNA"/>
</dbReference>
<accession>A0ABS5YA77</accession>
<sequence>MLYHIEVNLNAEPGTLRHLHQGSDSQIRELLAEDIRRTIQLQHRARFCHGRYRQRDGAGQMQRGGKGDGRTPLAAFTHYNENHPHSALGYHSPREYRR</sequence>
<evidence type="ECO:0000256" key="1">
    <source>
        <dbReference type="SAM" id="MobiDB-lite"/>
    </source>
</evidence>
<dbReference type="Proteomes" id="UP000811282">
    <property type="component" value="Unassembled WGS sequence"/>
</dbReference>
<evidence type="ECO:0000313" key="2">
    <source>
        <dbReference type="EMBL" id="MBT9431892.1"/>
    </source>
</evidence>
<proteinExistence type="predicted"/>